<evidence type="ECO:0000313" key="3">
    <source>
        <dbReference type="Proteomes" id="UP000766629"/>
    </source>
</evidence>
<organism evidence="2 3">
    <name type="scientific">Leisingera daeponensis</name>
    <dbReference type="NCBI Taxonomy" id="405746"/>
    <lineage>
        <taxon>Bacteria</taxon>
        <taxon>Pseudomonadati</taxon>
        <taxon>Pseudomonadota</taxon>
        <taxon>Alphaproteobacteria</taxon>
        <taxon>Rhodobacterales</taxon>
        <taxon>Roseobacteraceae</taxon>
        <taxon>Leisingera</taxon>
    </lineage>
</organism>
<keyword evidence="3" id="KW-1185">Reference proteome</keyword>
<protein>
    <submittedName>
        <fullName evidence="2">Amidohydrolase</fullName>
    </submittedName>
</protein>
<dbReference type="InterPro" id="IPR013108">
    <property type="entry name" value="Amidohydro_3"/>
</dbReference>
<feature type="domain" description="Amidohydrolase 3" evidence="1">
    <location>
        <begin position="55"/>
        <end position="537"/>
    </location>
</feature>
<evidence type="ECO:0000259" key="1">
    <source>
        <dbReference type="Pfam" id="PF07969"/>
    </source>
</evidence>
<dbReference type="PANTHER" id="PTHR22642">
    <property type="entry name" value="IMIDAZOLONEPROPIONASE"/>
    <property type="match status" value="1"/>
</dbReference>
<dbReference type="CDD" id="cd01300">
    <property type="entry name" value="YtcJ_like"/>
    <property type="match status" value="1"/>
</dbReference>
<dbReference type="RefSeq" id="WP_222510007.1">
    <property type="nucleotide sequence ID" value="NZ_JAHVJA010000018.1"/>
</dbReference>
<dbReference type="Proteomes" id="UP000766629">
    <property type="component" value="Unassembled WGS sequence"/>
</dbReference>
<sequence length="544" mass="58888">MPTTVYSARRIITMDPTRPVATHVAVSVDGTILGVGTPNDMSHWTDTVRDDRFADKVLMPGFVEGHAHLMEGSIWEYTYLGHFGRIAPDGHHWPGVGTTEALISRLQECASVAPDGPVVGWGFDPLFVPGERLTRQHLDQVSQERPVIVFHSNMHLITANSVAMDLAGYGCGTDLPGVIRNTDGSLHGELHEMGAMFPVMRRIGTSFRQLTGGRDAIWNFARSACRTGVTTSTDLLNELGDDAVDELRSVTGEEGFPLRLVPMLSAMSMPTAQLTDRAKVLAARSTDRLRLGGVKIVTDGSIQGFTAQMKTPGYYRGTAQGIWNIAPDALRTMATYLNRAGIQMHIHVNGDAASLAAIEALEAALSEQYLPDHRHTLQHCQMADQAQLRRAAALGCCVNFFANHLYYFGDKHHDITMGPERANRMNPCRSALDLGLPLAIHSDAPVTPLGPLFTAWCAVNRLTDSGRRLGAAERITLDEALHAITLGAAFTLKLDGEVGSIEVGKRADFAVLEDDPYEMGGEALKDVGVWGTVSGGRAIEAGSF</sequence>
<dbReference type="InterPro" id="IPR011059">
    <property type="entry name" value="Metal-dep_hydrolase_composite"/>
</dbReference>
<dbReference type="Pfam" id="PF07969">
    <property type="entry name" value="Amidohydro_3"/>
    <property type="match status" value="1"/>
</dbReference>
<reference evidence="2 3" key="1">
    <citation type="submission" date="2021-06" db="EMBL/GenBank/DDBJ databases">
        <title>50 bacteria genomes isolated from Dapeng, Shenzhen, China.</title>
        <authorList>
            <person name="Zheng W."/>
            <person name="Yu S."/>
            <person name="Huang Y."/>
        </authorList>
    </citation>
    <scope>NUCLEOTIDE SEQUENCE [LARGE SCALE GENOMIC DNA]</scope>
    <source>
        <strain evidence="2 3">DP1N14-2</strain>
    </source>
</reference>
<dbReference type="SUPFAM" id="SSF51556">
    <property type="entry name" value="Metallo-dependent hydrolases"/>
    <property type="match status" value="1"/>
</dbReference>
<dbReference type="Gene3D" id="3.20.20.140">
    <property type="entry name" value="Metal-dependent hydrolases"/>
    <property type="match status" value="1"/>
</dbReference>
<dbReference type="PANTHER" id="PTHR22642:SF2">
    <property type="entry name" value="PROTEIN LONG AFTER FAR-RED 3"/>
    <property type="match status" value="1"/>
</dbReference>
<dbReference type="Gene3D" id="2.30.40.10">
    <property type="entry name" value="Urease, subunit C, domain 1"/>
    <property type="match status" value="1"/>
</dbReference>
<gene>
    <name evidence="2" type="ORF">KUV26_21845</name>
</gene>
<accession>A0ABS7NPM4</accession>
<dbReference type="SUPFAM" id="SSF51338">
    <property type="entry name" value="Composite domain of metallo-dependent hydrolases"/>
    <property type="match status" value="1"/>
</dbReference>
<dbReference type="EMBL" id="JAHVJA010000018">
    <property type="protein sequence ID" value="MBY6142086.1"/>
    <property type="molecule type" value="Genomic_DNA"/>
</dbReference>
<evidence type="ECO:0000313" key="2">
    <source>
        <dbReference type="EMBL" id="MBY6142086.1"/>
    </source>
</evidence>
<comment type="caution">
    <text evidence="2">The sequence shown here is derived from an EMBL/GenBank/DDBJ whole genome shotgun (WGS) entry which is preliminary data.</text>
</comment>
<dbReference type="InterPro" id="IPR032466">
    <property type="entry name" value="Metal_Hydrolase"/>
</dbReference>
<name>A0ABS7NPM4_9RHOB</name>
<dbReference type="Gene3D" id="3.10.310.70">
    <property type="match status" value="1"/>
</dbReference>
<proteinExistence type="predicted"/>
<dbReference type="InterPro" id="IPR033932">
    <property type="entry name" value="YtcJ-like"/>
</dbReference>